<dbReference type="EMBL" id="AP006500">
    <property type="protein sequence ID" value="BAM82529.1"/>
    <property type="molecule type" value="Genomic_DNA"/>
</dbReference>
<dbReference type="Proteomes" id="UP000007014">
    <property type="component" value="Chromosome 18"/>
</dbReference>
<reference evidence="6 7" key="2">
    <citation type="journal article" date="2007" name="BMC Biol.">
        <title>A 100%-complete sequence reveals unusually simple genomic features in the hot-spring red alga Cyanidioschyzon merolae.</title>
        <authorList>
            <person name="Nozaki H."/>
            <person name="Takano H."/>
            <person name="Misumi O."/>
            <person name="Terasawa K."/>
            <person name="Matsuzaki M."/>
            <person name="Maruyama S."/>
            <person name="Nishida K."/>
            <person name="Yagisawa F."/>
            <person name="Yoshida Y."/>
            <person name="Fujiwara T."/>
            <person name="Takio S."/>
            <person name="Tamura K."/>
            <person name="Chung S.J."/>
            <person name="Nakamura S."/>
            <person name="Kuroiwa H."/>
            <person name="Tanaka K."/>
            <person name="Sato N."/>
            <person name="Kuroiwa T."/>
        </authorList>
    </citation>
    <scope>NUCLEOTIDE SEQUENCE [LARGE SCALE GENOMIC DNA]</scope>
    <source>
        <strain evidence="6 7">10D</strain>
    </source>
</reference>
<protein>
    <recommendedName>
        <fullName evidence="5">Globin domain-containing protein</fullName>
    </recommendedName>
</protein>
<keyword evidence="1 4" id="KW-0349">Heme</keyword>
<dbReference type="Pfam" id="PF00042">
    <property type="entry name" value="Globin"/>
    <property type="match status" value="1"/>
</dbReference>
<dbReference type="InterPro" id="IPR009050">
    <property type="entry name" value="Globin-like_sf"/>
</dbReference>
<dbReference type="InterPro" id="IPR012292">
    <property type="entry name" value="Globin/Proto"/>
</dbReference>
<organism evidence="6 7">
    <name type="scientific">Cyanidioschyzon merolae (strain NIES-3377 / 10D)</name>
    <name type="common">Unicellular red alga</name>
    <dbReference type="NCBI Taxonomy" id="280699"/>
    <lineage>
        <taxon>Eukaryota</taxon>
        <taxon>Rhodophyta</taxon>
        <taxon>Bangiophyceae</taxon>
        <taxon>Cyanidiales</taxon>
        <taxon>Cyanidiaceae</taxon>
        <taxon>Cyanidioschyzon</taxon>
    </lineage>
</organism>
<comment type="similarity">
    <text evidence="4">Belongs to the globin family.</text>
</comment>
<dbReference type="KEGG" id="cme:CYME_CMR319C"/>
<dbReference type="eggNOG" id="KOG3378">
    <property type="taxonomic scope" value="Eukaryota"/>
</dbReference>
<dbReference type="Gene3D" id="1.10.490.10">
    <property type="entry name" value="Globins"/>
    <property type="match status" value="1"/>
</dbReference>
<keyword evidence="7" id="KW-1185">Reference proteome</keyword>
<dbReference type="GO" id="GO:0071500">
    <property type="term" value="P:cellular response to nitrosative stress"/>
    <property type="evidence" value="ECO:0007669"/>
    <property type="project" value="TreeGrafter"/>
</dbReference>
<dbReference type="OrthoDB" id="436496at2759"/>
<evidence type="ECO:0000256" key="3">
    <source>
        <dbReference type="ARBA" id="ARBA00023004"/>
    </source>
</evidence>
<dbReference type="GO" id="GO:0005344">
    <property type="term" value="F:oxygen carrier activity"/>
    <property type="evidence" value="ECO:0007669"/>
    <property type="project" value="UniProtKB-KW"/>
</dbReference>
<dbReference type="HOGENOM" id="CLU_003827_13_3_1"/>
<dbReference type="Gramene" id="CMR319CT">
    <property type="protein sequence ID" value="CMR319CT"/>
    <property type="gene ID" value="CMR319C"/>
</dbReference>
<dbReference type="GO" id="GO:0046210">
    <property type="term" value="P:nitric oxide catabolic process"/>
    <property type="evidence" value="ECO:0007669"/>
    <property type="project" value="TreeGrafter"/>
</dbReference>
<gene>
    <name evidence="6" type="ORF">CYME_CMR319C</name>
</gene>
<evidence type="ECO:0000256" key="4">
    <source>
        <dbReference type="RuleBase" id="RU000356"/>
    </source>
</evidence>
<reference evidence="6 7" key="1">
    <citation type="journal article" date="2004" name="Nature">
        <title>Genome sequence of the ultrasmall unicellular red alga Cyanidioschyzon merolae 10D.</title>
        <authorList>
            <person name="Matsuzaki M."/>
            <person name="Misumi O."/>
            <person name="Shin-i T."/>
            <person name="Maruyama S."/>
            <person name="Takahara M."/>
            <person name="Miyagishima S."/>
            <person name="Mori T."/>
            <person name="Nishida K."/>
            <person name="Yagisawa F."/>
            <person name="Nishida K."/>
            <person name="Yoshida Y."/>
            <person name="Nishimura Y."/>
            <person name="Nakao S."/>
            <person name="Kobayashi T."/>
            <person name="Momoyama Y."/>
            <person name="Higashiyama T."/>
            <person name="Minoda A."/>
            <person name="Sano M."/>
            <person name="Nomoto H."/>
            <person name="Oishi K."/>
            <person name="Hayashi H."/>
            <person name="Ohta F."/>
            <person name="Nishizaka S."/>
            <person name="Haga S."/>
            <person name="Miura S."/>
            <person name="Morishita T."/>
            <person name="Kabeya Y."/>
            <person name="Terasawa K."/>
            <person name="Suzuki Y."/>
            <person name="Ishii Y."/>
            <person name="Asakawa S."/>
            <person name="Takano H."/>
            <person name="Ohta N."/>
            <person name="Kuroiwa H."/>
            <person name="Tanaka K."/>
            <person name="Shimizu N."/>
            <person name="Sugano S."/>
            <person name="Sato N."/>
            <person name="Nozaki H."/>
            <person name="Ogasawara N."/>
            <person name="Kohara Y."/>
            <person name="Kuroiwa T."/>
        </authorList>
    </citation>
    <scope>NUCLEOTIDE SEQUENCE [LARGE SCALE GENOMIC DNA]</scope>
    <source>
        <strain evidence="6 7">10D</strain>
    </source>
</reference>
<dbReference type="GO" id="GO:0046872">
    <property type="term" value="F:metal ion binding"/>
    <property type="evidence" value="ECO:0007669"/>
    <property type="project" value="UniProtKB-KW"/>
</dbReference>
<keyword evidence="4" id="KW-0813">Transport</keyword>
<dbReference type="PROSITE" id="PS01033">
    <property type="entry name" value="GLOBIN"/>
    <property type="match status" value="1"/>
</dbReference>
<keyword evidence="4" id="KW-0561">Oxygen transport</keyword>
<keyword evidence="2" id="KW-0479">Metal-binding</keyword>
<dbReference type="GO" id="GO:0019825">
    <property type="term" value="F:oxygen binding"/>
    <property type="evidence" value="ECO:0007669"/>
    <property type="project" value="InterPro"/>
</dbReference>
<dbReference type="OMA" id="GRKLMAM"/>
<evidence type="ECO:0000313" key="6">
    <source>
        <dbReference type="EMBL" id="BAM82529.1"/>
    </source>
</evidence>
<evidence type="ECO:0000259" key="5">
    <source>
        <dbReference type="PROSITE" id="PS01033"/>
    </source>
</evidence>
<dbReference type="GO" id="GO:0008941">
    <property type="term" value="F:nitric oxide dioxygenase NAD(P)H activity"/>
    <property type="evidence" value="ECO:0007669"/>
    <property type="project" value="TreeGrafter"/>
</dbReference>
<evidence type="ECO:0000313" key="7">
    <source>
        <dbReference type="Proteomes" id="UP000007014"/>
    </source>
</evidence>
<dbReference type="RefSeq" id="XP_005538565.1">
    <property type="nucleotide sequence ID" value="XM_005538508.1"/>
</dbReference>
<dbReference type="CDD" id="cd12131">
    <property type="entry name" value="HGbI-like"/>
    <property type="match status" value="1"/>
</dbReference>
<dbReference type="GO" id="GO:0071949">
    <property type="term" value="F:FAD binding"/>
    <property type="evidence" value="ECO:0007669"/>
    <property type="project" value="TreeGrafter"/>
</dbReference>
<dbReference type="PANTHER" id="PTHR43396:SF3">
    <property type="entry name" value="FLAVOHEMOPROTEIN"/>
    <property type="match status" value="1"/>
</dbReference>
<accession>M1VB93</accession>
<dbReference type="SUPFAM" id="SSF46458">
    <property type="entry name" value="Globin-like"/>
    <property type="match status" value="1"/>
</dbReference>
<proteinExistence type="inferred from homology"/>
<dbReference type="InterPro" id="IPR000971">
    <property type="entry name" value="Globin"/>
</dbReference>
<name>M1VB93_CYAM1</name>
<sequence>MFAYYTLNGNVSKVHARSLWSRARRRPRQPFTRLQVGGHRLECAAHEPQQESIAIVQSTWSQAVQQRERLGQVFYDRLFALYPELQPMFRSDPALQRIRLVDMVDAGVKLLNSRRDLEQALRDLGKRHVKYGTQEEQYPIVGENLLHALESILGSKHFSEDMRKAWLDVYAYWSSVMLEGAREAQ</sequence>
<dbReference type="STRING" id="280699.M1VB93"/>
<dbReference type="PANTHER" id="PTHR43396">
    <property type="entry name" value="FLAVOHEMOPROTEIN"/>
    <property type="match status" value="1"/>
</dbReference>
<dbReference type="GeneID" id="16996926"/>
<feature type="domain" description="Globin" evidence="5">
    <location>
        <begin position="42"/>
        <end position="182"/>
    </location>
</feature>
<evidence type="ECO:0000256" key="1">
    <source>
        <dbReference type="ARBA" id="ARBA00022617"/>
    </source>
</evidence>
<evidence type="ECO:0000256" key="2">
    <source>
        <dbReference type="ARBA" id="ARBA00022723"/>
    </source>
</evidence>
<dbReference type="GO" id="GO:0020037">
    <property type="term" value="F:heme binding"/>
    <property type="evidence" value="ECO:0007669"/>
    <property type="project" value="InterPro"/>
</dbReference>
<keyword evidence="3" id="KW-0408">Iron</keyword>
<dbReference type="SMR" id="M1VB93"/>
<dbReference type="AlphaFoldDB" id="M1VB93"/>